<dbReference type="Proteomes" id="UP000198304">
    <property type="component" value="Unassembled WGS sequence"/>
</dbReference>
<dbReference type="OrthoDB" id="7067063at2"/>
<sequence>MEKNKMKEIAGTAMKESLEVILEKSSSIDTLGNLNMVYFLIKDNQIIYIGRSVTGLASVLAKAKDIEADSYYITLVEPESLDALWAYQVNRFKPVYNNYINRCNATIARSKLRDKYRADGNVMNLLERECGLPRLYDGSYLFCNVVEAMDNALSTGKIIKPAEGGYKVNTERKNRQYVGGDYIE</sequence>
<organism evidence="1 2">
    <name type="scientific">Anaerovirgula multivorans</name>
    <dbReference type="NCBI Taxonomy" id="312168"/>
    <lineage>
        <taxon>Bacteria</taxon>
        <taxon>Bacillati</taxon>
        <taxon>Bacillota</taxon>
        <taxon>Clostridia</taxon>
        <taxon>Peptostreptococcales</taxon>
        <taxon>Natronincolaceae</taxon>
        <taxon>Anaerovirgula</taxon>
    </lineage>
</organism>
<dbReference type="AlphaFoldDB" id="A0A239CS88"/>
<protein>
    <recommendedName>
        <fullName evidence="3">GIY-YIG domain-containing protein</fullName>
    </recommendedName>
</protein>
<dbReference type="EMBL" id="FZOJ01000006">
    <property type="protein sequence ID" value="SNS22364.1"/>
    <property type="molecule type" value="Genomic_DNA"/>
</dbReference>
<proteinExistence type="predicted"/>
<name>A0A239CS88_9FIRM</name>
<gene>
    <name evidence="1" type="ORF">SAMN05446037_100697</name>
</gene>
<evidence type="ECO:0000313" key="1">
    <source>
        <dbReference type="EMBL" id="SNS22364.1"/>
    </source>
</evidence>
<evidence type="ECO:0000313" key="2">
    <source>
        <dbReference type="Proteomes" id="UP000198304"/>
    </source>
</evidence>
<evidence type="ECO:0008006" key="3">
    <source>
        <dbReference type="Google" id="ProtNLM"/>
    </source>
</evidence>
<reference evidence="1 2" key="1">
    <citation type="submission" date="2017-06" db="EMBL/GenBank/DDBJ databases">
        <authorList>
            <person name="Kim H.J."/>
            <person name="Triplett B.A."/>
        </authorList>
    </citation>
    <scope>NUCLEOTIDE SEQUENCE [LARGE SCALE GENOMIC DNA]</scope>
    <source>
        <strain evidence="1 2">SCA</strain>
    </source>
</reference>
<accession>A0A239CS88</accession>
<dbReference type="RefSeq" id="WP_089282349.1">
    <property type="nucleotide sequence ID" value="NZ_FZOJ01000006.1"/>
</dbReference>
<keyword evidence="2" id="KW-1185">Reference proteome</keyword>